<evidence type="ECO:0000313" key="11">
    <source>
        <dbReference type="EMBL" id="OFE11884.1"/>
    </source>
</evidence>
<proteinExistence type="inferred from homology"/>
<evidence type="ECO:0000256" key="9">
    <source>
        <dbReference type="RuleBase" id="RU362028"/>
    </source>
</evidence>
<evidence type="ECO:0000256" key="1">
    <source>
        <dbReference type="ARBA" id="ARBA00000381"/>
    </source>
</evidence>
<sequence>MSGVIIADFARIRAQSSHRYASMTQTQPEGVRTGVQLIEVSEHADGQRLDNFLLSRLKGLPKSHLYRLIRKAEVRINKKRCKPDSRLSTGDIVRVAPLRLSEETPAVAPGASLVQLLNNSVLFEDEHLLIINKPAGLAVHAGSGQRIGLIESLRFMAGESGYRELVHRLDKDTSGCILIAKNGKSLKVLQSNLKQKVMEKTYQALVHGQWPTALDQIKAPLQKHQPHAGERIVTVQADGKAALTRFRVLQTFARASLIEAMPVTGRTHQIRVHCQYAGHPIIGDPKYTFDRRHDFGAVRHLNLHAARLGFRHPVSGEPMTVLAPLRDEMNSLINQLNQEKRR</sequence>
<keyword evidence="4" id="KW-0698">rRNA processing</keyword>
<comment type="catalytic activity">
    <reaction evidence="1">
        <text>uridine(955/2504/2580) in 23S rRNA = pseudouridine(955/2504/2580) in 23S rRNA</text>
        <dbReference type="Rhea" id="RHEA:42528"/>
        <dbReference type="Rhea" id="RHEA-COMP:10099"/>
        <dbReference type="Rhea" id="RHEA-COMP:10100"/>
        <dbReference type="ChEBI" id="CHEBI:65314"/>
        <dbReference type="ChEBI" id="CHEBI:65315"/>
        <dbReference type="EC" id="5.4.99.24"/>
    </reaction>
</comment>
<comment type="function">
    <text evidence="2">Responsible for synthesis of pseudouridine from uracil at positions 955, 2504 and 2580 in 23S ribosomal RNA.</text>
</comment>
<dbReference type="SMART" id="SM00363">
    <property type="entry name" value="S4"/>
    <property type="match status" value="1"/>
</dbReference>
<dbReference type="Gene3D" id="3.30.2350.10">
    <property type="entry name" value="Pseudouridine synthase"/>
    <property type="match status" value="1"/>
</dbReference>
<dbReference type="InterPro" id="IPR036986">
    <property type="entry name" value="S4_RNA-bd_sf"/>
</dbReference>
<dbReference type="Pfam" id="PF01479">
    <property type="entry name" value="S4"/>
    <property type="match status" value="1"/>
</dbReference>
<gene>
    <name evidence="11" type="ORF">PHACT_00935</name>
</gene>
<keyword evidence="6 9" id="KW-0413">Isomerase</keyword>
<dbReference type="PROSITE" id="PS50889">
    <property type="entry name" value="S4"/>
    <property type="match status" value="1"/>
</dbReference>
<evidence type="ECO:0000313" key="12">
    <source>
        <dbReference type="Proteomes" id="UP000175669"/>
    </source>
</evidence>
<keyword evidence="5 8" id="KW-0694">RNA-binding</keyword>
<protein>
    <recommendedName>
        <fullName evidence="9">Pseudouridine synthase</fullName>
        <ecNumber evidence="9">5.4.99.-</ecNumber>
    </recommendedName>
</protein>
<evidence type="ECO:0000256" key="4">
    <source>
        <dbReference type="ARBA" id="ARBA00022552"/>
    </source>
</evidence>
<dbReference type="NCBIfam" id="TIGR00005">
    <property type="entry name" value="rluA_subfam"/>
    <property type="match status" value="1"/>
</dbReference>
<comment type="catalytic activity">
    <reaction evidence="9">
        <text>a uridine in RNA = a pseudouridine in RNA</text>
        <dbReference type="Rhea" id="RHEA:48348"/>
        <dbReference type="Rhea" id="RHEA-COMP:12068"/>
        <dbReference type="Rhea" id="RHEA-COMP:12069"/>
        <dbReference type="ChEBI" id="CHEBI:65314"/>
        <dbReference type="ChEBI" id="CHEBI:65315"/>
    </reaction>
</comment>
<dbReference type="PROSITE" id="PS01129">
    <property type="entry name" value="PSI_RLU"/>
    <property type="match status" value="1"/>
</dbReference>
<comment type="similarity">
    <text evidence="3 9">Belongs to the pseudouridine synthase RluA family.</text>
</comment>
<dbReference type="RefSeq" id="WP_070115509.1">
    <property type="nucleotide sequence ID" value="NZ_MASR01000001.1"/>
</dbReference>
<dbReference type="EC" id="5.4.99.-" evidence="9"/>
<dbReference type="SUPFAM" id="SSF55120">
    <property type="entry name" value="Pseudouridine synthase"/>
    <property type="match status" value="1"/>
</dbReference>
<dbReference type="SUPFAM" id="SSF55174">
    <property type="entry name" value="Alpha-L RNA-binding motif"/>
    <property type="match status" value="1"/>
</dbReference>
<evidence type="ECO:0000256" key="2">
    <source>
        <dbReference type="ARBA" id="ARBA00002876"/>
    </source>
</evidence>
<dbReference type="GO" id="GO:0000455">
    <property type="term" value="P:enzyme-directed rRNA pseudouridine synthesis"/>
    <property type="evidence" value="ECO:0007669"/>
    <property type="project" value="TreeGrafter"/>
</dbReference>
<dbReference type="InterPro" id="IPR006225">
    <property type="entry name" value="PsdUridine_synth_RluC/D"/>
</dbReference>
<dbReference type="InterPro" id="IPR020103">
    <property type="entry name" value="PsdUridine_synth_cat_dom_sf"/>
</dbReference>
<dbReference type="STRING" id="1524254.PHACT_00935"/>
<dbReference type="GO" id="GO:0160141">
    <property type="term" value="F:23S rRNA pseudouridine(955/2504/2580) synthase activity"/>
    <property type="evidence" value="ECO:0007669"/>
    <property type="project" value="UniProtKB-EC"/>
</dbReference>
<dbReference type="InterPro" id="IPR006145">
    <property type="entry name" value="PsdUridine_synth_RsuA/RluA"/>
</dbReference>
<dbReference type="InterPro" id="IPR002942">
    <property type="entry name" value="S4_RNA-bd"/>
</dbReference>
<reference evidence="12" key="1">
    <citation type="submission" date="2016-07" db="EMBL/GenBank/DDBJ databases">
        <authorList>
            <person name="Florea S."/>
            <person name="Webb J.S."/>
            <person name="Jaromczyk J."/>
            <person name="Schardl C.L."/>
        </authorList>
    </citation>
    <scope>NUCLEOTIDE SEQUENCE [LARGE SCALE GENOMIC DNA]</scope>
    <source>
        <strain evidence="12">KCTC 42131</strain>
    </source>
</reference>
<dbReference type="CDD" id="cd00165">
    <property type="entry name" value="S4"/>
    <property type="match status" value="1"/>
</dbReference>
<accession>A0A1E8CHH9</accession>
<feature type="domain" description="RNA-binding S4" evidence="10">
    <location>
        <begin position="47"/>
        <end position="105"/>
    </location>
</feature>
<comment type="caution">
    <text evidence="11">The sequence shown here is derived from an EMBL/GenBank/DDBJ whole genome shotgun (WGS) entry which is preliminary data.</text>
</comment>
<keyword evidence="12" id="KW-1185">Reference proteome</keyword>
<evidence type="ECO:0000259" key="10">
    <source>
        <dbReference type="SMART" id="SM00363"/>
    </source>
</evidence>
<dbReference type="Proteomes" id="UP000175669">
    <property type="component" value="Unassembled WGS sequence"/>
</dbReference>
<feature type="active site" evidence="7">
    <location>
        <position position="170"/>
    </location>
</feature>
<dbReference type="EMBL" id="MASR01000001">
    <property type="protein sequence ID" value="OFE11884.1"/>
    <property type="molecule type" value="Genomic_DNA"/>
</dbReference>
<evidence type="ECO:0000256" key="3">
    <source>
        <dbReference type="ARBA" id="ARBA00010876"/>
    </source>
</evidence>
<dbReference type="InterPro" id="IPR006224">
    <property type="entry name" value="PsdUridine_synth_RluA-like_CS"/>
</dbReference>
<dbReference type="GO" id="GO:0003723">
    <property type="term" value="F:RNA binding"/>
    <property type="evidence" value="ECO:0007669"/>
    <property type="project" value="UniProtKB-KW"/>
</dbReference>
<dbReference type="Pfam" id="PF00849">
    <property type="entry name" value="PseudoU_synth_2"/>
    <property type="match status" value="1"/>
</dbReference>
<dbReference type="CDD" id="cd02869">
    <property type="entry name" value="PseudoU_synth_RluA_like"/>
    <property type="match status" value="1"/>
</dbReference>
<dbReference type="PANTHER" id="PTHR21600">
    <property type="entry name" value="MITOCHONDRIAL RNA PSEUDOURIDINE SYNTHASE"/>
    <property type="match status" value="1"/>
</dbReference>
<name>A0A1E8CHH9_9GAMM</name>
<evidence type="ECO:0000256" key="6">
    <source>
        <dbReference type="ARBA" id="ARBA00023235"/>
    </source>
</evidence>
<evidence type="ECO:0000256" key="5">
    <source>
        <dbReference type="ARBA" id="ARBA00022884"/>
    </source>
</evidence>
<organism evidence="11 12">
    <name type="scientific">Pseudohongiella acticola</name>
    <dbReference type="NCBI Taxonomy" id="1524254"/>
    <lineage>
        <taxon>Bacteria</taxon>
        <taxon>Pseudomonadati</taxon>
        <taxon>Pseudomonadota</taxon>
        <taxon>Gammaproteobacteria</taxon>
        <taxon>Pseudomonadales</taxon>
        <taxon>Pseudohongiellaceae</taxon>
        <taxon>Pseudohongiella</taxon>
    </lineage>
</organism>
<dbReference type="InterPro" id="IPR050188">
    <property type="entry name" value="RluA_PseudoU_synthase"/>
</dbReference>
<dbReference type="AlphaFoldDB" id="A0A1E8CHH9"/>
<dbReference type="Gene3D" id="3.10.290.10">
    <property type="entry name" value="RNA-binding S4 domain"/>
    <property type="match status" value="1"/>
</dbReference>
<dbReference type="PANTHER" id="PTHR21600:SF92">
    <property type="entry name" value="RIBOSOMAL LARGE SUBUNIT PSEUDOURIDINE SYNTHASE C"/>
    <property type="match status" value="1"/>
</dbReference>
<evidence type="ECO:0000256" key="8">
    <source>
        <dbReference type="PROSITE-ProRule" id="PRU00182"/>
    </source>
</evidence>
<evidence type="ECO:0000256" key="7">
    <source>
        <dbReference type="PIRSR" id="PIRSR606225-1"/>
    </source>
</evidence>